<geneLocation type="plasmid" evidence="8">
    <name>pAP24944-OXA-58</name>
</geneLocation>
<comment type="catalytic activity">
    <reaction evidence="7">
        <text>L-tyrosyl-[protein] + ATP = O-(5'-adenylyl)-L-tyrosyl-[protein] + diphosphate</text>
        <dbReference type="Rhea" id="RHEA:54288"/>
        <dbReference type="Rhea" id="RHEA-COMP:10136"/>
        <dbReference type="Rhea" id="RHEA-COMP:13846"/>
        <dbReference type="ChEBI" id="CHEBI:30616"/>
        <dbReference type="ChEBI" id="CHEBI:33019"/>
        <dbReference type="ChEBI" id="CHEBI:46858"/>
        <dbReference type="ChEBI" id="CHEBI:83624"/>
        <dbReference type="EC" id="2.7.7.108"/>
    </reaction>
</comment>
<sequence length="215" mass="25023">MFFDDALHYYLTEEDFYDDPFCDENGVLINNLGISNTKDLNEAEKALSALQNTRLQENISVFLGNFDLQHLQNIHHQLFMDVYPWAGQLRRVNTYKGECIFLRYNSIAPLSDLLFSCLNNNFNHLINNKENIDLVCSFLARFFVVLNYIHPFREGNGRSQRFMLGQILFKLGYTIDWTTVSSDAMNQAVIAGWKEGNFKLTEKMIKLNIQRLEVS</sequence>
<keyword evidence="4" id="KW-0067">ATP-binding</keyword>
<dbReference type="GO" id="GO:0070733">
    <property type="term" value="F:AMPylase activity"/>
    <property type="evidence" value="ECO:0007669"/>
    <property type="project" value="UniProtKB-EC"/>
</dbReference>
<dbReference type="PANTHER" id="PTHR39560">
    <property type="entry name" value="PROTEIN ADENYLYLTRANSFERASE FIC-RELATED"/>
    <property type="match status" value="1"/>
</dbReference>
<dbReference type="SUPFAM" id="SSF140931">
    <property type="entry name" value="Fic-like"/>
    <property type="match status" value="1"/>
</dbReference>
<dbReference type="EMBL" id="KY888886">
    <property type="protein sequence ID" value="ARG47605.1"/>
    <property type="molecule type" value="Genomic_DNA"/>
</dbReference>
<evidence type="ECO:0000313" key="8">
    <source>
        <dbReference type="EMBL" id="ARG47605.1"/>
    </source>
</evidence>
<dbReference type="Pfam" id="PF02661">
    <property type="entry name" value="Fic"/>
    <property type="match status" value="1"/>
</dbReference>
<dbReference type="AlphaFoldDB" id="A0A1W5VPS5"/>
<evidence type="ECO:0000256" key="6">
    <source>
        <dbReference type="ARBA" id="ARBA00047939"/>
    </source>
</evidence>
<dbReference type="EC" id="2.7.7.108" evidence="5"/>
<proteinExistence type="predicted"/>
<evidence type="ECO:0000256" key="4">
    <source>
        <dbReference type="ARBA" id="ARBA00022840"/>
    </source>
</evidence>
<dbReference type="InterPro" id="IPR003812">
    <property type="entry name" value="Fido"/>
</dbReference>
<evidence type="ECO:0000256" key="3">
    <source>
        <dbReference type="ARBA" id="ARBA00022741"/>
    </source>
</evidence>
<evidence type="ECO:0000256" key="7">
    <source>
        <dbReference type="ARBA" id="ARBA00048696"/>
    </source>
</evidence>
<keyword evidence="2" id="KW-0548">Nucleotidyltransferase</keyword>
<keyword evidence="8" id="KW-0614">Plasmid</keyword>
<accession>A0A1W5VPS5</accession>
<dbReference type="GO" id="GO:0005524">
    <property type="term" value="F:ATP binding"/>
    <property type="evidence" value="ECO:0007669"/>
    <property type="project" value="UniProtKB-KW"/>
</dbReference>
<protein>
    <recommendedName>
        <fullName evidence="5">protein adenylyltransferase</fullName>
        <ecNumber evidence="5">2.7.7.108</ecNumber>
    </recommendedName>
</protein>
<evidence type="ECO:0000256" key="1">
    <source>
        <dbReference type="ARBA" id="ARBA00022679"/>
    </source>
</evidence>
<dbReference type="Gene3D" id="1.10.3290.10">
    <property type="entry name" value="Fido-like domain"/>
    <property type="match status" value="1"/>
</dbReference>
<dbReference type="RefSeq" id="WP_000464611.1">
    <property type="nucleotide sequence ID" value="NZ_BBTX01000060.1"/>
</dbReference>
<name>A0A1W5VPS5_ACIPI</name>
<evidence type="ECO:0000256" key="5">
    <source>
        <dbReference type="ARBA" id="ARBA00034531"/>
    </source>
</evidence>
<reference evidence="8" key="1">
    <citation type="submission" date="2017-04" db="EMBL/GenBank/DDBJ databases">
        <title>Acinetobacter pittii from pets harbouring blaOXA-58, the tet39 region and other resistance determinants on conjugative plasmids.</title>
        <authorList>
            <person name="Klotz P."/>
            <person name="Stamm I."/>
            <person name="Semmler T."/>
            <person name="Ewers C."/>
        </authorList>
    </citation>
    <scope>NUCLEOTIDE SEQUENCE</scope>
    <source>
        <strain evidence="8">IHIT24944</strain>
        <plasmid evidence="8">pAP24944-OXA-58</plasmid>
    </source>
</reference>
<dbReference type="PANTHER" id="PTHR39560:SF1">
    <property type="entry name" value="PROTEIN ADENYLYLTRANSFERASE FIC-RELATED"/>
    <property type="match status" value="1"/>
</dbReference>
<dbReference type="InterPro" id="IPR036597">
    <property type="entry name" value="Fido-like_dom_sf"/>
</dbReference>
<evidence type="ECO:0000256" key="2">
    <source>
        <dbReference type="ARBA" id="ARBA00022695"/>
    </source>
</evidence>
<dbReference type="PROSITE" id="PS51459">
    <property type="entry name" value="FIDO"/>
    <property type="match status" value="1"/>
</dbReference>
<dbReference type="GO" id="GO:0051302">
    <property type="term" value="P:regulation of cell division"/>
    <property type="evidence" value="ECO:0007669"/>
    <property type="project" value="TreeGrafter"/>
</dbReference>
<comment type="catalytic activity">
    <reaction evidence="6">
        <text>L-threonyl-[protein] + ATP = 3-O-(5'-adenylyl)-L-threonyl-[protein] + diphosphate</text>
        <dbReference type="Rhea" id="RHEA:54292"/>
        <dbReference type="Rhea" id="RHEA-COMP:11060"/>
        <dbReference type="Rhea" id="RHEA-COMP:13847"/>
        <dbReference type="ChEBI" id="CHEBI:30013"/>
        <dbReference type="ChEBI" id="CHEBI:30616"/>
        <dbReference type="ChEBI" id="CHEBI:33019"/>
        <dbReference type="ChEBI" id="CHEBI:138113"/>
        <dbReference type="EC" id="2.7.7.108"/>
    </reaction>
</comment>
<keyword evidence="3" id="KW-0547">Nucleotide-binding</keyword>
<organism evidence="8">
    <name type="scientific">Acinetobacter pittii</name>
    <name type="common">Acinetobacter genomosp. 3</name>
    <dbReference type="NCBI Taxonomy" id="48296"/>
    <lineage>
        <taxon>Bacteria</taxon>
        <taxon>Pseudomonadati</taxon>
        <taxon>Pseudomonadota</taxon>
        <taxon>Gammaproteobacteria</taxon>
        <taxon>Moraxellales</taxon>
        <taxon>Moraxellaceae</taxon>
        <taxon>Acinetobacter</taxon>
        <taxon>Acinetobacter calcoaceticus/baumannii complex</taxon>
    </lineage>
</organism>
<keyword evidence="1" id="KW-0808">Transferase</keyword>